<proteinExistence type="predicted"/>
<dbReference type="InterPro" id="IPR052412">
    <property type="entry name" value="CC-Dev_Transcription_Reg"/>
</dbReference>
<sequence>MSSSGAQKPQKQLSVGSTSSSSDQDITSPTGQTKQKHKPPPLNVPSHVLRPPSATNSPTMASSPRKAFFKKTKDDGMDQVLKEVEFEKIFHSLPKYKPEESASTTPLAQSPRGIINVYKQKNKISNLAKGEGQDGDGNKVSSESEAATPTPKTPKSARVDDRRFFGENFNLDLATTSLSATGAKVFDFDGDTNSPRTPKTPTPNSPGTFSTRRILDQRRQLVMQLFDQHTLFPSNQATVAFQNKYSEIFPTKTCLQLKIREVRQKMMASVQNTPKTPTTPSAASSSSSSSEAQESSKTSQPPSSSSSSTSTLQSVMSSSGLSAGQMGSTLTVPMAGQGSTTLLAHGVGPRRTSPMAKSPLAFNSVQ</sequence>
<dbReference type="GeneID" id="101861623"/>
<feature type="region of interest" description="Disordered" evidence="6">
    <location>
        <begin position="92"/>
        <end position="114"/>
    </location>
</feature>
<evidence type="ECO:0000256" key="2">
    <source>
        <dbReference type="ARBA" id="ARBA00023015"/>
    </source>
</evidence>
<keyword evidence="4" id="KW-0804">Transcription</keyword>
<feature type="compositionally biased region" description="Low complexity" evidence="6">
    <location>
        <begin position="273"/>
        <end position="322"/>
    </location>
</feature>
<keyword evidence="8" id="KW-1185">Reference proteome</keyword>
<protein>
    <submittedName>
        <fullName evidence="9">Protein capicua homolog</fullName>
    </submittedName>
</protein>
<keyword evidence="5" id="KW-0539">Nucleus</keyword>
<feature type="domain" description="Protein capicua homolog-like C-terminal tri-helical" evidence="7">
    <location>
        <begin position="213"/>
        <end position="267"/>
    </location>
</feature>
<evidence type="ECO:0000259" key="7">
    <source>
        <dbReference type="Pfam" id="PF25981"/>
    </source>
</evidence>
<feature type="region of interest" description="Disordered" evidence="6">
    <location>
        <begin position="268"/>
        <end position="366"/>
    </location>
</feature>
<keyword evidence="2" id="KW-0805">Transcription regulation</keyword>
<feature type="compositionally biased region" description="Polar residues" evidence="6">
    <location>
        <begin position="325"/>
        <end position="342"/>
    </location>
</feature>
<feature type="compositionally biased region" description="Polar residues" evidence="6">
    <location>
        <begin position="53"/>
        <end position="62"/>
    </location>
</feature>
<evidence type="ECO:0000313" key="9">
    <source>
        <dbReference type="RefSeq" id="XP_005110787.2"/>
    </source>
</evidence>
<dbReference type="InterPro" id="IPR058606">
    <property type="entry name" value="HTH_Cic_C"/>
</dbReference>
<organism evidence="8 9">
    <name type="scientific">Aplysia californica</name>
    <name type="common">California sea hare</name>
    <dbReference type="NCBI Taxonomy" id="6500"/>
    <lineage>
        <taxon>Eukaryota</taxon>
        <taxon>Metazoa</taxon>
        <taxon>Spiralia</taxon>
        <taxon>Lophotrochozoa</taxon>
        <taxon>Mollusca</taxon>
        <taxon>Gastropoda</taxon>
        <taxon>Heterobranchia</taxon>
        <taxon>Euthyneura</taxon>
        <taxon>Tectipleura</taxon>
        <taxon>Aplysiida</taxon>
        <taxon>Aplysioidea</taxon>
        <taxon>Aplysiidae</taxon>
        <taxon>Aplysia</taxon>
    </lineage>
</organism>
<feature type="region of interest" description="Disordered" evidence="6">
    <location>
        <begin position="126"/>
        <end position="161"/>
    </location>
</feature>
<evidence type="ECO:0000256" key="4">
    <source>
        <dbReference type="ARBA" id="ARBA00023163"/>
    </source>
</evidence>
<feature type="compositionally biased region" description="Polar residues" evidence="6">
    <location>
        <begin position="1"/>
        <end position="13"/>
    </location>
</feature>
<dbReference type="Pfam" id="PF25981">
    <property type="entry name" value="HTH_Cic_C"/>
    <property type="match status" value="1"/>
</dbReference>
<keyword evidence="3" id="KW-0238">DNA-binding</keyword>
<name>A0ABM0K7S0_APLCA</name>
<evidence type="ECO:0000313" key="8">
    <source>
        <dbReference type="Proteomes" id="UP000694888"/>
    </source>
</evidence>
<dbReference type="RefSeq" id="XP_005110787.2">
    <property type="nucleotide sequence ID" value="XM_005110730.2"/>
</dbReference>
<evidence type="ECO:0000256" key="5">
    <source>
        <dbReference type="ARBA" id="ARBA00023242"/>
    </source>
</evidence>
<evidence type="ECO:0000256" key="1">
    <source>
        <dbReference type="ARBA" id="ARBA00022553"/>
    </source>
</evidence>
<feature type="region of interest" description="Disordered" evidence="6">
    <location>
        <begin position="1"/>
        <end position="74"/>
    </location>
</feature>
<accession>A0ABM0K7S0</accession>
<keyword evidence="1" id="KW-0597">Phosphoprotein</keyword>
<dbReference type="Proteomes" id="UP000694888">
    <property type="component" value="Unplaced"/>
</dbReference>
<evidence type="ECO:0000256" key="6">
    <source>
        <dbReference type="SAM" id="MobiDB-lite"/>
    </source>
</evidence>
<feature type="region of interest" description="Disordered" evidence="6">
    <location>
        <begin position="189"/>
        <end position="210"/>
    </location>
</feature>
<evidence type="ECO:0000256" key="3">
    <source>
        <dbReference type="ARBA" id="ARBA00023125"/>
    </source>
</evidence>
<reference evidence="9" key="1">
    <citation type="submission" date="2025-08" db="UniProtKB">
        <authorList>
            <consortium name="RefSeq"/>
        </authorList>
    </citation>
    <scope>IDENTIFICATION</scope>
</reference>
<dbReference type="PANTHER" id="PTHR13059">
    <property type="entry name" value="HMG-BOX TRANSCRIPTION FACTOR BBX"/>
    <property type="match status" value="1"/>
</dbReference>
<dbReference type="PANTHER" id="PTHR13059:SF13">
    <property type="entry name" value="PROTEIN CAPICUA HOMOLOG"/>
    <property type="match status" value="1"/>
</dbReference>
<feature type="compositionally biased region" description="Low complexity" evidence="6">
    <location>
        <begin position="14"/>
        <end position="28"/>
    </location>
</feature>
<gene>
    <name evidence="9" type="primary">LOC101861623</name>
</gene>